<name>H9VHK3_PINTA</name>
<feature type="non-terminal residue" evidence="5">
    <location>
        <position position="1"/>
    </location>
</feature>
<evidence type="ECO:0000313" key="5">
    <source>
        <dbReference type="EMBL" id="AFG49246.1"/>
    </source>
</evidence>
<organism evidence="5">
    <name type="scientific">Pinus taeda</name>
    <name type="common">Loblolly pine</name>
    <dbReference type="NCBI Taxonomy" id="3352"/>
    <lineage>
        <taxon>Eukaryota</taxon>
        <taxon>Viridiplantae</taxon>
        <taxon>Streptophyta</taxon>
        <taxon>Embryophyta</taxon>
        <taxon>Tracheophyta</taxon>
        <taxon>Spermatophyta</taxon>
        <taxon>Pinopsida</taxon>
        <taxon>Pinidae</taxon>
        <taxon>Conifers I</taxon>
        <taxon>Pinales</taxon>
        <taxon>Pinaceae</taxon>
        <taxon>Pinus</taxon>
        <taxon>Pinus subgen. Pinus</taxon>
    </lineage>
</organism>
<dbReference type="EMBL" id="FJ069323">
    <property type="protein sequence ID" value="AFG49246.1"/>
    <property type="molecule type" value="Genomic_DNA"/>
</dbReference>
<dbReference type="EMBL" id="FJ069336">
    <property type="protein sequence ID" value="AFG49244.1"/>
    <property type="molecule type" value="Genomic_DNA"/>
</dbReference>
<gene>
    <name evidence="5" type="ORF">0_2684_02</name>
</gene>
<dbReference type="EMBL" id="FJ069332">
    <property type="protein sequence ID" value="AFG49243.1"/>
    <property type="molecule type" value="Genomic_DNA"/>
</dbReference>
<protein>
    <submittedName>
        <fullName evidence="5">Uncharacterized protein</fullName>
    </submittedName>
</protein>
<accession>H9VHK3</accession>
<evidence type="ECO:0000313" key="1">
    <source>
        <dbReference type="EMBL" id="AFG49242.1"/>
    </source>
</evidence>
<sequence length="145" mass="15647">HRAGVAKFSDGTTLFLVPPSDFSEHVLKAPRANHLFGVILKFLEQSGSVMQPNPSQTNLHDPLQQLYVQSEQFPISHVGFTQMPIKGDPTICATGIPRSLSPPEDMHSGQTAVPERINQIPGTQSAAISLTPELIATLTSLLPNT</sequence>
<dbReference type="EMBL" id="FJ069334">
    <property type="protein sequence ID" value="AFG49242.1"/>
    <property type="molecule type" value="Genomic_DNA"/>
</dbReference>
<evidence type="ECO:0000313" key="4">
    <source>
        <dbReference type="EMBL" id="AFG49245.1"/>
    </source>
</evidence>
<dbReference type="AlphaFoldDB" id="H9VHK3"/>
<proteinExistence type="predicted"/>
<feature type="non-terminal residue" evidence="5">
    <location>
        <position position="145"/>
    </location>
</feature>
<evidence type="ECO:0000313" key="2">
    <source>
        <dbReference type="EMBL" id="AFG49243.1"/>
    </source>
</evidence>
<dbReference type="EMBL" id="FJ069325">
    <property type="protein sequence ID" value="AFG49245.1"/>
    <property type="molecule type" value="Genomic_DNA"/>
</dbReference>
<evidence type="ECO:0000313" key="3">
    <source>
        <dbReference type="EMBL" id="AFG49244.1"/>
    </source>
</evidence>
<reference evidence="5" key="1">
    <citation type="submission" date="2008-08" db="EMBL/GenBank/DDBJ databases">
        <title>Nucleotide Diversity and Divergence in the Loblolly Pine Gene Space.</title>
        <authorList>
            <person name="Neale D.B."/>
            <person name="Wegrzyn J.L."/>
            <person name="Lee J.M."/>
            <person name="Eckert A.J."/>
            <person name="Liechty J.D."/>
            <person name="Stevens K.A."/>
            <person name="Langley C.H."/>
        </authorList>
    </citation>
    <scope>NUCLEOTIDE SEQUENCE</scope>
    <source>
        <strain evidence="5">5754</strain>
        <strain evidence="3">5755</strain>
        <strain evidence="1">5757</strain>
        <strain evidence="2">5764</strain>
        <strain evidence="4">5769</strain>
        <tissue evidence="5">Megagametophyte</tissue>
    </source>
</reference>